<dbReference type="InterPro" id="IPR006311">
    <property type="entry name" value="TAT_signal"/>
</dbReference>
<name>A0ABS1JFL8_9BACL</name>
<organism evidence="2 3">
    <name type="scientific">Tumebacillus amylolyticus</name>
    <dbReference type="NCBI Taxonomy" id="2801339"/>
    <lineage>
        <taxon>Bacteria</taxon>
        <taxon>Bacillati</taxon>
        <taxon>Bacillota</taxon>
        <taxon>Bacilli</taxon>
        <taxon>Bacillales</taxon>
        <taxon>Alicyclobacillaceae</taxon>
        <taxon>Tumebacillus</taxon>
    </lineage>
</organism>
<evidence type="ECO:0000256" key="1">
    <source>
        <dbReference type="SAM" id="SignalP"/>
    </source>
</evidence>
<dbReference type="EMBL" id="JAEQNB010000008">
    <property type="protein sequence ID" value="MBL0389077.1"/>
    <property type="molecule type" value="Genomic_DNA"/>
</dbReference>
<protein>
    <submittedName>
        <fullName evidence="2">Alpha/beta hydrolase</fullName>
    </submittedName>
</protein>
<dbReference type="InterPro" id="IPR029058">
    <property type="entry name" value="AB_hydrolase_fold"/>
</dbReference>
<keyword evidence="3" id="KW-1185">Reference proteome</keyword>
<reference evidence="2 3" key="1">
    <citation type="submission" date="2021-01" db="EMBL/GenBank/DDBJ databases">
        <title>Tumebacillus sp. strain ITR2 16S ribosomal RNA gene Genome sequencing and assembly.</title>
        <authorList>
            <person name="Kang M."/>
        </authorList>
    </citation>
    <scope>NUCLEOTIDE SEQUENCE [LARGE SCALE GENOMIC DNA]</scope>
    <source>
        <strain evidence="2 3">ITR2</strain>
    </source>
</reference>
<accession>A0ABS1JFL8</accession>
<comment type="caution">
    <text evidence="2">The sequence shown here is derived from an EMBL/GenBank/DDBJ whole genome shotgun (WGS) entry which is preliminary data.</text>
</comment>
<dbReference type="Gene3D" id="3.40.50.1820">
    <property type="entry name" value="alpha/beta hydrolase"/>
    <property type="match status" value="1"/>
</dbReference>
<sequence>MSNFKREVTSVKRYFLKLAASAALLGALVIPQAAFAAAPAPSLHDDNPSGKFGDWYTGAVPANADTSKPVILFVQGLHSDYTTWYNSGDDYYDAAFNAGYRTAFVQLKDADGGGGDMWTNGSALADVIRKVSAYYGGAKINIIAHSKGGIDTQTALDYYGAYPYVNVVHQLSTPNRGSELADLSYGSWTWWLGWIMGQQDDAVYSLQTSYMSNFRSWTDGLTENNYTRTYMSNGTGDDGWFSAYWYAHAVLPGSDDGAVAQYSALGLPNGIYSFTDNGSEKLSHTAMRYASKTWWQVRPKLTSTTFAALPTPSLSASANKTQLEGGSIVIPPEYSSNLMLGGTINGLTSNTFSLESGLNSTTVDVMTASSATDVELVAPSGNVYKPSKAQSVGETAMMFDKASHNVFNISKPEKGTWTMRAAGTDDAYFLLAQLDGGPQAKVTTKKKQLNAKKDLTTSFTLNLEGGKGKTLVTNGKLVAAKKQGGHNSILSNVEIKQDASGAYNAVFATPTTPGVYNVSFDVTGVKDNGEEFTRSVNYNFAVTDESGSVK</sequence>
<evidence type="ECO:0000313" key="3">
    <source>
        <dbReference type="Proteomes" id="UP000602284"/>
    </source>
</evidence>
<dbReference type="GO" id="GO:0016787">
    <property type="term" value="F:hydrolase activity"/>
    <property type="evidence" value="ECO:0007669"/>
    <property type="project" value="UniProtKB-KW"/>
</dbReference>
<dbReference type="SUPFAM" id="SSF53474">
    <property type="entry name" value="alpha/beta-Hydrolases"/>
    <property type="match status" value="1"/>
</dbReference>
<proteinExistence type="predicted"/>
<keyword evidence="2" id="KW-0378">Hydrolase</keyword>
<feature type="signal peptide" evidence="1">
    <location>
        <begin position="1"/>
        <end position="36"/>
    </location>
</feature>
<keyword evidence="1" id="KW-0732">Signal</keyword>
<dbReference type="Proteomes" id="UP000602284">
    <property type="component" value="Unassembled WGS sequence"/>
</dbReference>
<evidence type="ECO:0000313" key="2">
    <source>
        <dbReference type="EMBL" id="MBL0389077.1"/>
    </source>
</evidence>
<feature type="chain" id="PRO_5046386120" evidence="1">
    <location>
        <begin position="37"/>
        <end position="550"/>
    </location>
</feature>
<gene>
    <name evidence="2" type="ORF">JJB07_21010</name>
</gene>
<dbReference type="PROSITE" id="PS51318">
    <property type="entry name" value="TAT"/>
    <property type="match status" value="1"/>
</dbReference>